<evidence type="ECO:0000256" key="3">
    <source>
        <dbReference type="SAM" id="Phobius"/>
    </source>
</evidence>
<feature type="compositionally biased region" description="Polar residues" evidence="2">
    <location>
        <begin position="1"/>
        <end position="13"/>
    </location>
</feature>
<keyword evidence="3" id="KW-1133">Transmembrane helix</keyword>
<name>A0AA88R462_9ASTE</name>
<feature type="transmembrane region" description="Helical" evidence="3">
    <location>
        <begin position="315"/>
        <end position="332"/>
    </location>
</feature>
<dbReference type="PANTHER" id="PTHR34945">
    <property type="entry name" value="2-OXOGLUTARATE (2OG) AND FE(II)-DEPENDENT OXYGENASE SUPERFAMILY PROTEIN"/>
    <property type="match status" value="1"/>
</dbReference>
<evidence type="ECO:0000313" key="4">
    <source>
        <dbReference type="EMBL" id="KAK2981817.1"/>
    </source>
</evidence>
<evidence type="ECO:0000256" key="2">
    <source>
        <dbReference type="SAM" id="MobiDB-lite"/>
    </source>
</evidence>
<keyword evidence="1" id="KW-0175">Coiled coil</keyword>
<comment type="caution">
    <text evidence="4">The sequence shown here is derived from an EMBL/GenBank/DDBJ whole genome shotgun (WGS) entry which is preliminary data.</text>
</comment>
<dbReference type="SUPFAM" id="SSF51197">
    <property type="entry name" value="Clavaminate synthase-like"/>
    <property type="match status" value="1"/>
</dbReference>
<evidence type="ECO:0008006" key="6">
    <source>
        <dbReference type="Google" id="ProtNLM"/>
    </source>
</evidence>
<dbReference type="Proteomes" id="UP001187471">
    <property type="component" value="Unassembled WGS sequence"/>
</dbReference>
<organism evidence="4 5">
    <name type="scientific">Escallonia rubra</name>
    <dbReference type="NCBI Taxonomy" id="112253"/>
    <lineage>
        <taxon>Eukaryota</taxon>
        <taxon>Viridiplantae</taxon>
        <taxon>Streptophyta</taxon>
        <taxon>Embryophyta</taxon>
        <taxon>Tracheophyta</taxon>
        <taxon>Spermatophyta</taxon>
        <taxon>Magnoliopsida</taxon>
        <taxon>eudicotyledons</taxon>
        <taxon>Gunneridae</taxon>
        <taxon>Pentapetalae</taxon>
        <taxon>asterids</taxon>
        <taxon>campanulids</taxon>
        <taxon>Escalloniales</taxon>
        <taxon>Escalloniaceae</taxon>
        <taxon>Escallonia</taxon>
    </lineage>
</organism>
<feature type="region of interest" description="Disordered" evidence="2">
    <location>
        <begin position="1"/>
        <end position="30"/>
    </location>
</feature>
<sequence>MAITSTQTRSHSSARVEPPSPIPTGKGSRSAANSIFSNYVDESNRIPELTLPGYGHRSVLPDIDYKSLVSGDPDYVDLLLRSVLQFGAFRISGHGISGEELRLEAESLLGASSENRLRYGDHKELVLCSLDNEMAASVKDMIGAENYRSLSLKIENVAKNLEEIAEELAQVISSNTRKKCSNKIQPIESALSLYRCNHATLLDQHMHWCDKLRNESRKYALSLHLSVGQGDFVLRSEKRHMSFNKSTDAIIVTIGEKLEEWSLGEFKSFPGKLNLEQDPKGVHTAFLVELKCSPFNLNLGVDNCNCKTMSITDQILIVVILSIVYTIFALIFL</sequence>
<proteinExistence type="predicted"/>
<dbReference type="AlphaFoldDB" id="A0AA88R462"/>
<accession>A0AA88R462</accession>
<reference evidence="4" key="1">
    <citation type="submission" date="2022-12" db="EMBL/GenBank/DDBJ databases">
        <title>Draft genome assemblies for two species of Escallonia (Escalloniales).</title>
        <authorList>
            <person name="Chanderbali A."/>
            <person name="Dervinis C."/>
            <person name="Anghel I."/>
            <person name="Soltis D."/>
            <person name="Soltis P."/>
            <person name="Zapata F."/>
        </authorList>
    </citation>
    <scope>NUCLEOTIDE SEQUENCE</scope>
    <source>
        <strain evidence="4">UCBG92.1500</strain>
        <tissue evidence="4">Leaf</tissue>
    </source>
</reference>
<evidence type="ECO:0000256" key="1">
    <source>
        <dbReference type="SAM" id="Coils"/>
    </source>
</evidence>
<evidence type="ECO:0000313" key="5">
    <source>
        <dbReference type="Proteomes" id="UP001187471"/>
    </source>
</evidence>
<dbReference type="EMBL" id="JAVXUO010001488">
    <property type="protein sequence ID" value="KAK2981817.1"/>
    <property type="molecule type" value="Genomic_DNA"/>
</dbReference>
<keyword evidence="5" id="KW-1185">Reference proteome</keyword>
<protein>
    <recommendedName>
        <fullName evidence="6">Non-haem dioxygenase N-terminal domain-containing protein</fullName>
    </recommendedName>
</protein>
<gene>
    <name evidence="4" type="ORF">RJ640_010334</name>
</gene>
<keyword evidence="3" id="KW-0472">Membrane</keyword>
<feature type="coiled-coil region" evidence="1">
    <location>
        <begin position="147"/>
        <end position="174"/>
    </location>
</feature>
<keyword evidence="3" id="KW-0812">Transmembrane</keyword>
<dbReference type="PANTHER" id="PTHR34945:SF4">
    <property type="entry name" value="2-OXOGLUTARATE (2OG) AND FE(II)-DEPENDENT OXYGENASE SUPERFAMILY PROTEIN"/>
    <property type="match status" value="1"/>
</dbReference>